<gene>
    <name evidence="1" type="ORF">ACFOSB_18145</name>
</gene>
<comment type="caution">
    <text evidence="1">The sequence shown here is derived from an EMBL/GenBank/DDBJ whole genome shotgun (WGS) entry which is preliminary data.</text>
</comment>
<organism evidence="1 2">
    <name type="scientific">Deinococcus rufus</name>
    <dbReference type="NCBI Taxonomy" id="2136097"/>
    <lineage>
        <taxon>Bacteria</taxon>
        <taxon>Thermotogati</taxon>
        <taxon>Deinococcota</taxon>
        <taxon>Deinococci</taxon>
        <taxon>Deinococcales</taxon>
        <taxon>Deinococcaceae</taxon>
        <taxon>Deinococcus</taxon>
    </lineage>
</organism>
<dbReference type="RefSeq" id="WP_322472232.1">
    <property type="nucleotide sequence ID" value="NZ_JBHRZG010000024.1"/>
</dbReference>
<dbReference type="Pfam" id="PF18907">
    <property type="entry name" value="DUF5662"/>
    <property type="match status" value="1"/>
</dbReference>
<evidence type="ECO:0000313" key="2">
    <source>
        <dbReference type="Proteomes" id="UP001595803"/>
    </source>
</evidence>
<name>A0ABV7ZCH6_9DEIO</name>
<keyword evidence="2" id="KW-1185">Reference proteome</keyword>
<reference evidence="2" key="1">
    <citation type="journal article" date="2019" name="Int. J. Syst. Evol. Microbiol.">
        <title>The Global Catalogue of Microorganisms (GCM) 10K type strain sequencing project: providing services to taxonomists for standard genome sequencing and annotation.</title>
        <authorList>
            <consortium name="The Broad Institute Genomics Platform"/>
            <consortium name="The Broad Institute Genome Sequencing Center for Infectious Disease"/>
            <person name="Wu L."/>
            <person name="Ma J."/>
        </authorList>
    </citation>
    <scope>NUCLEOTIDE SEQUENCE [LARGE SCALE GENOMIC DNA]</scope>
    <source>
        <strain evidence="2">CCTCC AB 2017081</strain>
    </source>
</reference>
<evidence type="ECO:0000313" key="1">
    <source>
        <dbReference type="EMBL" id="MFC3834783.1"/>
    </source>
</evidence>
<accession>A0ABV7ZCH6</accession>
<sequence>MTTYDSRPDTYAHITEVRGLLLAVAADLTRRAHAHDLSKLASPEVEVFDRVTPRLRELEYGSEAYKASLAEMGTALTHHYAHNDHHPEHHPDGVQGMTLIQVVEMLCDWMAATKRHATGDIRRSIDLNAARFGYGEELKTLLLNTVAELERGALRHADTDIEAFRR</sequence>
<protein>
    <submittedName>
        <fullName evidence="1">DUF5662 family protein</fullName>
    </submittedName>
</protein>
<dbReference type="InterPro" id="IPR043721">
    <property type="entry name" value="DUF5662"/>
</dbReference>
<proteinExistence type="predicted"/>
<dbReference type="Proteomes" id="UP001595803">
    <property type="component" value="Unassembled WGS sequence"/>
</dbReference>
<dbReference type="EMBL" id="JBHRZG010000024">
    <property type="protein sequence ID" value="MFC3834783.1"/>
    <property type="molecule type" value="Genomic_DNA"/>
</dbReference>